<evidence type="ECO:0000256" key="1">
    <source>
        <dbReference type="SAM" id="MobiDB-lite"/>
    </source>
</evidence>
<feature type="region of interest" description="Disordered" evidence="1">
    <location>
        <begin position="29"/>
        <end position="58"/>
    </location>
</feature>
<evidence type="ECO:0000313" key="4">
    <source>
        <dbReference type="Proteomes" id="UP001589532"/>
    </source>
</evidence>
<sequence>MPHGDDLDARFNELVAQIDEEQQRRMRAAAVKGAKEQRRTDRLQRRSRLSGPYESGTAPRRRVGRAWIAMAVITGLIAAAGVVVTFRPDLLTPSGAVPEDPAVAAPSLRLTVGPAEGPAEDSAEDSDEDSDEEQADGGGEEPPSPFAGSPAEQYADGVAGFVMPEAKALGGLSKKDVTKGLKRTRELLAAAFLDKKTLMGGKPSAFAELLPAELRADFLDNIQHNDEGALGYVMRFARGTALSTDVVKVHGRATLSTFKEDDRHGVKVKLNHLVVYALQRPGRPETTIRLVAHSIGDVLLYRESGDLVVWPTGWGPSTTPSSCDTHDAFVHPVYEDSPSGKVTPTGLPKDPYEQEEDEGTGCTAAQPT</sequence>
<protein>
    <submittedName>
        <fullName evidence="3">Uncharacterized protein</fullName>
    </submittedName>
</protein>
<name>A0ABV5RYP0_9ACTN</name>
<keyword evidence="2" id="KW-0472">Membrane</keyword>
<dbReference type="Proteomes" id="UP001589532">
    <property type="component" value="Unassembled WGS sequence"/>
</dbReference>
<dbReference type="EMBL" id="JBHMBW010000012">
    <property type="protein sequence ID" value="MFB9624531.1"/>
    <property type="molecule type" value="Genomic_DNA"/>
</dbReference>
<comment type="caution">
    <text evidence="3">The sequence shown here is derived from an EMBL/GenBank/DDBJ whole genome shotgun (WGS) entry which is preliminary data.</text>
</comment>
<feature type="compositionally biased region" description="Acidic residues" evidence="1">
    <location>
        <begin position="118"/>
        <end position="139"/>
    </location>
</feature>
<reference evidence="3 4" key="1">
    <citation type="submission" date="2024-09" db="EMBL/GenBank/DDBJ databases">
        <authorList>
            <person name="Sun Q."/>
            <person name="Mori K."/>
        </authorList>
    </citation>
    <scope>NUCLEOTIDE SEQUENCE [LARGE SCALE GENOMIC DNA]</scope>
    <source>
        <strain evidence="3 4">JCM 3143</strain>
    </source>
</reference>
<feature type="region of interest" description="Disordered" evidence="1">
    <location>
        <begin position="108"/>
        <end position="151"/>
    </location>
</feature>
<keyword evidence="2" id="KW-1133">Transmembrane helix</keyword>
<gene>
    <name evidence="3" type="ORF">ACFFSA_15710</name>
</gene>
<evidence type="ECO:0000256" key="2">
    <source>
        <dbReference type="SAM" id="Phobius"/>
    </source>
</evidence>
<keyword evidence="2" id="KW-0812">Transmembrane</keyword>
<feature type="region of interest" description="Disordered" evidence="1">
    <location>
        <begin position="332"/>
        <end position="368"/>
    </location>
</feature>
<dbReference type="RefSeq" id="WP_344985435.1">
    <property type="nucleotide sequence ID" value="NZ_BAAAXV010000001.1"/>
</dbReference>
<evidence type="ECO:0000313" key="3">
    <source>
        <dbReference type="EMBL" id="MFB9624531.1"/>
    </source>
</evidence>
<keyword evidence="4" id="KW-1185">Reference proteome</keyword>
<organism evidence="3 4">
    <name type="scientific">Nonomuraea helvata</name>
    <dbReference type="NCBI Taxonomy" id="37484"/>
    <lineage>
        <taxon>Bacteria</taxon>
        <taxon>Bacillati</taxon>
        <taxon>Actinomycetota</taxon>
        <taxon>Actinomycetes</taxon>
        <taxon>Streptosporangiales</taxon>
        <taxon>Streptosporangiaceae</taxon>
        <taxon>Nonomuraea</taxon>
    </lineage>
</organism>
<feature type="compositionally biased region" description="Basic and acidic residues" evidence="1">
    <location>
        <begin position="33"/>
        <end position="44"/>
    </location>
</feature>
<feature type="transmembrane region" description="Helical" evidence="2">
    <location>
        <begin position="66"/>
        <end position="86"/>
    </location>
</feature>
<accession>A0ABV5RYP0</accession>
<proteinExistence type="predicted"/>